<dbReference type="PANTHER" id="PTHR48032">
    <property type="entry name" value="RNA-BINDING PROTEIN MUSASHI HOMOLOG RBP6"/>
    <property type="match status" value="1"/>
</dbReference>
<organism evidence="6 7">
    <name type="scientific">Parelaphostrongylus tenuis</name>
    <name type="common">Meningeal worm</name>
    <dbReference type="NCBI Taxonomy" id="148309"/>
    <lineage>
        <taxon>Eukaryota</taxon>
        <taxon>Metazoa</taxon>
        <taxon>Ecdysozoa</taxon>
        <taxon>Nematoda</taxon>
        <taxon>Chromadorea</taxon>
        <taxon>Rhabditida</taxon>
        <taxon>Rhabditina</taxon>
        <taxon>Rhabditomorpha</taxon>
        <taxon>Strongyloidea</taxon>
        <taxon>Metastrongylidae</taxon>
        <taxon>Parelaphostrongylus</taxon>
    </lineage>
</organism>
<dbReference type="SUPFAM" id="SSF54928">
    <property type="entry name" value="RNA-binding domain, RBD"/>
    <property type="match status" value="1"/>
</dbReference>
<feature type="compositionally biased region" description="Polar residues" evidence="4">
    <location>
        <begin position="344"/>
        <end position="361"/>
    </location>
</feature>
<sequence length="361" mass="39956">MNLITYRADGDEYCISDKLLEGGEAFLLLKFYSGIGTPRKMFAHYIPPELAELVQAGVFVPLVGPNGGRSNGRTPYALPFAHLPMMHMAARHTLPPCPGEGPPQMRKMFIGGLSHETNDEALRTYFTHWGPVVDAIVIRDPTTKQSRGFGFVTFATIASLEAAMIDRPHVIAGKTVDSKRAIPREQMTPMFPPPFFSCEHAPGCKLLLSGINWDYHSVDTLRIYFEKFGSLDQVEILGDRRGFGFVVFEDKQSADKCLNENNGRHIIATRRVDVRPFPKRNSMYWRRNPDAHNGAKSNAATPPPPPTLYDQLAALNLNTRATQYDEDSSYGGTTTEDDCKSSEHGSSSSAVDTNSPSITSQ</sequence>
<dbReference type="InterPro" id="IPR035979">
    <property type="entry name" value="RBD_domain_sf"/>
</dbReference>
<dbReference type="PROSITE" id="PS50102">
    <property type="entry name" value="RRM"/>
    <property type="match status" value="2"/>
</dbReference>
<protein>
    <recommendedName>
        <fullName evidence="5">RRM domain-containing protein</fullName>
    </recommendedName>
</protein>
<evidence type="ECO:0000313" key="7">
    <source>
        <dbReference type="Proteomes" id="UP001196413"/>
    </source>
</evidence>
<dbReference type="Gene3D" id="3.30.70.330">
    <property type="match status" value="2"/>
</dbReference>
<accession>A0AAD5ND86</accession>
<feature type="region of interest" description="Disordered" evidence="4">
    <location>
        <begin position="280"/>
        <end position="361"/>
    </location>
</feature>
<feature type="domain" description="RRM" evidence="5">
    <location>
        <begin position="204"/>
        <end position="279"/>
    </location>
</feature>
<feature type="domain" description="RRM" evidence="5">
    <location>
        <begin position="106"/>
        <end position="183"/>
    </location>
</feature>
<name>A0AAD5ND86_PARTN</name>
<dbReference type="PANTHER" id="PTHR48032:SF6">
    <property type="entry name" value="RNA-BINDING (RRM_RBD_RNP MOTIFS) FAMILY PROTEIN"/>
    <property type="match status" value="1"/>
</dbReference>
<keyword evidence="2 3" id="KW-0694">RNA-binding</keyword>
<evidence type="ECO:0000259" key="5">
    <source>
        <dbReference type="PROSITE" id="PS50102"/>
    </source>
</evidence>
<dbReference type="InterPro" id="IPR000504">
    <property type="entry name" value="RRM_dom"/>
</dbReference>
<keyword evidence="7" id="KW-1185">Reference proteome</keyword>
<dbReference type="GO" id="GO:0003729">
    <property type="term" value="F:mRNA binding"/>
    <property type="evidence" value="ECO:0007669"/>
    <property type="project" value="TreeGrafter"/>
</dbReference>
<evidence type="ECO:0000256" key="4">
    <source>
        <dbReference type="SAM" id="MobiDB-lite"/>
    </source>
</evidence>
<proteinExistence type="predicted"/>
<dbReference type="Pfam" id="PF00076">
    <property type="entry name" value="RRM_1"/>
    <property type="match status" value="2"/>
</dbReference>
<evidence type="ECO:0000313" key="6">
    <source>
        <dbReference type="EMBL" id="KAJ1364979.1"/>
    </source>
</evidence>
<dbReference type="InterPro" id="IPR012677">
    <property type="entry name" value="Nucleotide-bd_a/b_plait_sf"/>
</dbReference>
<reference evidence="6" key="1">
    <citation type="submission" date="2021-06" db="EMBL/GenBank/DDBJ databases">
        <title>Parelaphostrongylus tenuis whole genome reference sequence.</title>
        <authorList>
            <person name="Garwood T.J."/>
            <person name="Larsen P.A."/>
            <person name="Fountain-Jones N.M."/>
            <person name="Garbe J.R."/>
            <person name="Macchietto M.G."/>
            <person name="Kania S.A."/>
            <person name="Gerhold R.W."/>
            <person name="Richards J.E."/>
            <person name="Wolf T.M."/>
        </authorList>
    </citation>
    <scope>NUCLEOTIDE SEQUENCE</scope>
    <source>
        <strain evidence="6">MNPRO001-30</strain>
        <tissue evidence="6">Meninges</tissue>
    </source>
</reference>
<dbReference type="AlphaFoldDB" id="A0AAD5ND86"/>
<keyword evidence="1" id="KW-0677">Repeat</keyword>
<evidence type="ECO:0000256" key="2">
    <source>
        <dbReference type="ARBA" id="ARBA00022884"/>
    </source>
</evidence>
<comment type="caution">
    <text evidence="6">The sequence shown here is derived from an EMBL/GenBank/DDBJ whole genome shotgun (WGS) entry which is preliminary data.</text>
</comment>
<dbReference type="FunFam" id="3.30.70.330:FF:000040">
    <property type="entry name" value="Heterogeneous nuclear ribonucleoprotein A2/B1"/>
    <property type="match status" value="1"/>
</dbReference>
<dbReference type="Proteomes" id="UP001196413">
    <property type="component" value="Unassembled WGS sequence"/>
</dbReference>
<dbReference type="GO" id="GO:0098687">
    <property type="term" value="C:chromosomal region"/>
    <property type="evidence" value="ECO:0007669"/>
    <property type="project" value="UniProtKB-ARBA"/>
</dbReference>
<evidence type="ECO:0000256" key="3">
    <source>
        <dbReference type="PROSITE-ProRule" id="PRU00176"/>
    </source>
</evidence>
<gene>
    <name evidence="6" type="ORF">KIN20_025179</name>
</gene>
<evidence type="ECO:0000256" key="1">
    <source>
        <dbReference type="ARBA" id="ARBA00022737"/>
    </source>
</evidence>
<dbReference type="GO" id="GO:0006417">
    <property type="term" value="P:regulation of translation"/>
    <property type="evidence" value="ECO:0007669"/>
    <property type="project" value="TreeGrafter"/>
</dbReference>
<dbReference type="SMART" id="SM00360">
    <property type="entry name" value="RRM"/>
    <property type="match status" value="2"/>
</dbReference>
<dbReference type="EMBL" id="JAHQIW010005122">
    <property type="protein sequence ID" value="KAJ1364979.1"/>
    <property type="molecule type" value="Genomic_DNA"/>
</dbReference>